<evidence type="ECO:0000313" key="2">
    <source>
        <dbReference type="EMBL" id="JAE29192.1"/>
    </source>
</evidence>
<feature type="signal peptide" evidence="1">
    <location>
        <begin position="1"/>
        <end position="24"/>
    </location>
</feature>
<name>A0A0A9GXF2_ARUDO</name>
<keyword evidence="1" id="KW-0732">Signal</keyword>
<evidence type="ECO:0008006" key="3">
    <source>
        <dbReference type="Google" id="ProtNLM"/>
    </source>
</evidence>
<accession>A0A0A9GXF2</accession>
<reference evidence="2" key="1">
    <citation type="submission" date="2014-09" db="EMBL/GenBank/DDBJ databases">
        <authorList>
            <person name="Magalhaes I.L.F."/>
            <person name="Oliveira U."/>
            <person name="Santos F.R."/>
            <person name="Vidigal T.H.D.A."/>
            <person name="Brescovit A.D."/>
            <person name="Santos A.J."/>
        </authorList>
    </citation>
    <scope>NUCLEOTIDE SEQUENCE</scope>
    <source>
        <tissue evidence="2">Shoot tissue taken approximately 20 cm above the soil surface</tissue>
    </source>
</reference>
<organism evidence="2">
    <name type="scientific">Arundo donax</name>
    <name type="common">Giant reed</name>
    <name type="synonym">Donax arundinaceus</name>
    <dbReference type="NCBI Taxonomy" id="35708"/>
    <lineage>
        <taxon>Eukaryota</taxon>
        <taxon>Viridiplantae</taxon>
        <taxon>Streptophyta</taxon>
        <taxon>Embryophyta</taxon>
        <taxon>Tracheophyta</taxon>
        <taxon>Spermatophyta</taxon>
        <taxon>Magnoliopsida</taxon>
        <taxon>Liliopsida</taxon>
        <taxon>Poales</taxon>
        <taxon>Poaceae</taxon>
        <taxon>PACMAD clade</taxon>
        <taxon>Arundinoideae</taxon>
        <taxon>Arundineae</taxon>
        <taxon>Arundo</taxon>
    </lineage>
</organism>
<evidence type="ECO:0000256" key="1">
    <source>
        <dbReference type="SAM" id="SignalP"/>
    </source>
</evidence>
<dbReference type="AlphaFoldDB" id="A0A0A9GXF2"/>
<sequence>MHIYIVIWTFRLTVILSLLQMKWGYKERSERLEYHQRTSHRQRCVEVSYPRAKTMTRFRGLMGFNSSLPQFVRD</sequence>
<protein>
    <recommendedName>
        <fullName evidence="3">Secreted protein</fullName>
    </recommendedName>
</protein>
<proteinExistence type="predicted"/>
<reference evidence="2" key="2">
    <citation type="journal article" date="2015" name="Data Brief">
        <title>Shoot transcriptome of the giant reed, Arundo donax.</title>
        <authorList>
            <person name="Barrero R.A."/>
            <person name="Guerrero F.D."/>
            <person name="Moolhuijzen P."/>
            <person name="Goolsby J.A."/>
            <person name="Tidwell J."/>
            <person name="Bellgard S.E."/>
            <person name="Bellgard M.I."/>
        </authorList>
    </citation>
    <scope>NUCLEOTIDE SEQUENCE</scope>
    <source>
        <tissue evidence="2">Shoot tissue taken approximately 20 cm above the soil surface</tissue>
    </source>
</reference>
<dbReference type="EMBL" id="GBRH01168704">
    <property type="protein sequence ID" value="JAE29192.1"/>
    <property type="molecule type" value="Transcribed_RNA"/>
</dbReference>
<feature type="chain" id="PRO_5002062780" description="Secreted protein" evidence="1">
    <location>
        <begin position="25"/>
        <end position="74"/>
    </location>
</feature>